<dbReference type="InterPro" id="IPR011009">
    <property type="entry name" value="Kinase-like_dom_sf"/>
</dbReference>
<dbReference type="SUPFAM" id="SSF56112">
    <property type="entry name" value="Protein kinase-like (PK-like)"/>
    <property type="match status" value="1"/>
</dbReference>
<accession>A0ABS9MGD0</accession>
<evidence type="ECO:0000313" key="2">
    <source>
        <dbReference type="EMBL" id="MCG4609352.1"/>
    </source>
</evidence>
<dbReference type="RefSeq" id="WP_237966202.1">
    <property type="nucleotide sequence ID" value="NZ_JAKNHQ010000001.1"/>
</dbReference>
<keyword evidence="3" id="KW-1185">Reference proteome</keyword>
<dbReference type="PANTHER" id="PTHR44167">
    <property type="entry name" value="OVARIAN-SPECIFIC SERINE/THREONINE-PROTEIN KINASE LOK-RELATED"/>
    <property type="match status" value="1"/>
</dbReference>
<gene>
    <name evidence="2" type="ORF">L0P57_00115</name>
</gene>
<dbReference type="InterPro" id="IPR008271">
    <property type="entry name" value="Ser/Thr_kinase_AS"/>
</dbReference>
<comment type="caution">
    <text evidence="2">The sequence shown here is derived from an EMBL/GenBank/DDBJ whole genome shotgun (WGS) entry which is preliminary data.</text>
</comment>
<evidence type="ECO:0000313" key="3">
    <source>
        <dbReference type="Proteomes" id="UP001298681"/>
    </source>
</evidence>
<sequence length="278" mass="31596">MIDFTEFQSSFQEIAVLARGGQKVVYSAKHFNYGDVVIKLYFSQNDPRAHREISIVQQLNINCVPKIYETGTLFYEGKETLYTIEQRIMGEVLRKRIEQGSRFSLQEAVNLLEQGLLFINQLEDKKIIHRDIKPENIIVSEDGTVYFLDFGIARALEMESLTKTEAVLGPHTPGYAAPEQFNNLKNDIDSRADLFSLGVVVYECLTGKNPFREGARSALEILQKTETITPVIYTVRGDTQQQFMALLGSLMGKYPSRRPKDAKQALDWLTAAKPTLQY</sequence>
<dbReference type="SMART" id="SM00220">
    <property type="entry name" value="S_TKc"/>
    <property type="match status" value="1"/>
</dbReference>
<proteinExistence type="predicted"/>
<dbReference type="PROSITE" id="PS00108">
    <property type="entry name" value="PROTEIN_KINASE_ST"/>
    <property type="match status" value="1"/>
</dbReference>
<name>A0ABS9MGD0_9FIRM</name>
<protein>
    <submittedName>
        <fullName evidence="2">Serine/threonine protein kinase</fullName>
    </submittedName>
</protein>
<keyword evidence="2" id="KW-0418">Kinase</keyword>
<evidence type="ECO:0000259" key="1">
    <source>
        <dbReference type="PROSITE" id="PS50011"/>
    </source>
</evidence>
<dbReference type="GO" id="GO:0004674">
    <property type="term" value="F:protein serine/threonine kinase activity"/>
    <property type="evidence" value="ECO:0007669"/>
    <property type="project" value="UniProtKB-KW"/>
</dbReference>
<feature type="domain" description="Protein kinase" evidence="1">
    <location>
        <begin position="11"/>
        <end position="269"/>
    </location>
</feature>
<dbReference type="Gene3D" id="1.10.510.10">
    <property type="entry name" value="Transferase(Phosphotransferase) domain 1"/>
    <property type="match status" value="1"/>
</dbReference>
<dbReference type="Pfam" id="PF00069">
    <property type="entry name" value="Pkinase"/>
    <property type="match status" value="1"/>
</dbReference>
<dbReference type="Proteomes" id="UP001298681">
    <property type="component" value="Unassembled WGS sequence"/>
</dbReference>
<keyword evidence="2" id="KW-0723">Serine/threonine-protein kinase</keyword>
<reference evidence="2 3" key="1">
    <citation type="submission" date="2022-01" db="EMBL/GenBank/DDBJ databases">
        <title>Collection of gut derived symbiotic bacterial strains cultured from healthy donors.</title>
        <authorList>
            <person name="Lin H."/>
            <person name="Kohout C."/>
            <person name="Waligurski E."/>
            <person name="Pamer E.G."/>
        </authorList>
    </citation>
    <scope>NUCLEOTIDE SEQUENCE [LARGE SCALE GENOMIC DNA]</scope>
    <source>
        <strain evidence="2 3">DFI.7.58</strain>
    </source>
</reference>
<dbReference type="InterPro" id="IPR000719">
    <property type="entry name" value="Prot_kinase_dom"/>
</dbReference>
<dbReference type="PANTHER" id="PTHR44167:SF24">
    <property type="entry name" value="SERINE_THREONINE-PROTEIN KINASE CHK2"/>
    <property type="match status" value="1"/>
</dbReference>
<organism evidence="2 3">
    <name type="scientific">Anaeromassilibacillus senegalensis</name>
    <dbReference type="NCBI Taxonomy" id="1673717"/>
    <lineage>
        <taxon>Bacteria</taxon>
        <taxon>Bacillati</taxon>
        <taxon>Bacillota</taxon>
        <taxon>Clostridia</taxon>
        <taxon>Eubacteriales</taxon>
        <taxon>Acutalibacteraceae</taxon>
        <taxon>Anaeromassilibacillus</taxon>
    </lineage>
</organism>
<dbReference type="PROSITE" id="PS50011">
    <property type="entry name" value="PROTEIN_KINASE_DOM"/>
    <property type="match status" value="1"/>
</dbReference>
<keyword evidence="2" id="KW-0808">Transferase</keyword>
<dbReference type="EMBL" id="JAKNHQ010000001">
    <property type="protein sequence ID" value="MCG4609352.1"/>
    <property type="molecule type" value="Genomic_DNA"/>
</dbReference>
<dbReference type="CDD" id="cd14014">
    <property type="entry name" value="STKc_PknB_like"/>
    <property type="match status" value="1"/>
</dbReference>